<dbReference type="Proteomes" id="UP000694892">
    <property type="component" value="Chromosome 9_10S"/>
</dbReference>
<reference evidence="3" key="1">
    <citation type="journal article" date="2016" name="Nature">
        <title>Genome evolution in the allotetraploid frog Xenopus laevis.</title>
        <authorList>
            <person name="Session A.M."/>
            <person name="Uno Y."/>
            <person name="Kwon T."/>
            <person name="Chapman J.A."/>
            <person name="Toyoda A."/>
            <person name="Takahashi S."/>
            <person name="Fukui A."/>
            <person name="Hikosaka A."/>
            <person name="Suzuki A."/>
            <person name="Kondo M."/>
            <person name="van Heeringen S.J."/>
            <person name="Quigley I."/>
            <person name="Heinz S."/>
            <person name="Ogino H."/>
            <person name="Ochi H."/>
            <person name="Hellsten U."/>
            <person name="Lyons J.B."/>
            <person name="Simakov O."/>
            <person name="Putnam N."/>
            <person name="Stites J."/>
            <person name="Kuroki Y."/>
            <person name="Tanaka T."/>
            <person name="Michiue T."/>
            <person name="Watanabe M."/>
            <person name="Bogdanovic O."/>
            <person name="Lister R."/>
            <person name="Georgiou G."/>
            <person name="Paranjpe S.S."/>
            <person name="van Kruijsbergen I."/>
            <person name="Shu S."/>
            <person name="Carlson J."/>
            <person name="Kinoshita T."/>
            <person name="Ohta Y."/>
            <person name="Mawaribuchi S."/>
            <person name="Jenkins J."/>
            <person name="Grimwood J."/>
            <person name="Schmutz J."/>
            <person name="Mitros T."/>
            <person name="Mozaffari S.V."/>
            <person name="Suzuki Y."/>
            <person name="Haramoto Y."/>
            <person name="Yamamoto T.S."/>
            <person name="Takagi C."/>
            <person name="Heald R."/>
            <person name="Miller K."/>
            <person name="Haudenschild C."/>
            <person name="Kitzman J."/>
            <person name="Nakayama T."/>
            <person name="Izutsu Y."/>
            <person name="Robert J."/>
            <person name="Fortriede J."/>
            <person name="Burns K."/>
            <person name="Lotay V."/>
            <person name="Karimi K."/>
            <person name="Yasuoka Y."/>
            <person name="Dichmann D.S."/>
            <person name="Flajnik M.F."/>
            <person name="Houston D.W."/>
            <person name="Shendure J."/>
            <person name="DuPasquier L."/>
            <person name="Vize P.D."/>
            <person name="Zorn A.M."/>
            <person name="Ito M."/>
            <person name="Marcotte E.M."/>
            <person name="Wallingford J.B."/>
            <person name="Ito Y."/>
            <person name="Asashima M."/>
            <person name="Ueno N."/>
            <person name="Matsuda Y."/>
            <person name="Veenstra G.J."/>
            <person name="Fujiyama A."/>
            <person name="Harland R.M."/>
            <person name="Taira M."/>
            <person name="Rokhsar D.S."/>
        </authorList>
    </citation>
    <scope>NUCLEOTIDE SEQUENCE [LARGE SCALE GENOMIC DNA]</scope>
    <source>
        <strain evidence="3">J</strain>
    </source>
</reference>
<proteinExistence type="predicted"/>
<gene>
    <name evidence="2" type="ORF">XELAEV_18045871mg</name>
</gene>
<name>A0A974H046_XENLA</name>
<dbReference type="AlphaFoldDB" id="A0A974H046"/>
<feature type="compositionally biased region" description="Polar residues" evidence="1">
    <location>
        <begin position="121"/>
        <end position="191"/>
    </location>
</feature>
<organism evidence="2 3">
    <name type="scientific">Xenopus laevis</name>
    <name type="common">African clawed frog</name>
    <dbReference type="NCBI Taxonomy" id="8355"/>
    <lineage>
        <taxon>Eukaryota</taxon>
        <taxon>Metazoa</taxon>
        <taxon>Chordata</taxon>
        <taxon>Craniata</taxon>
        <taxon>Vertebrata</taxon>
        <taxon>Euteleostomi</taxon>
        <taxon>Amphibia</taxon>
        <taxon>Batrachia</taxon>
        <taxon>Anura</taxon>
        <taxon>Pipoidea</taxon>
        <taxon>Pipidae</taxon>
        <taxon>Xenopodinae</taxon>
        <taxon>Xenopus</taxon>
        <taxon>Xenopus</taxon>
    </lineage>
</organism>
<evidence type="ECO:0000313" key="3">
    <source>
        <dbReference type="Proteomes" id="UP000694892"/>
    </source>
</evidence>
<feature type="compositionally biased region" description="Low complexity" evidence="1">
    <location>
        <begin position="192"/>
        <end position="210"/>
    </location>
</feature>
<feature type="region of interest" description="Disordered" evidence="1">
    <location>
        <begin position="116"/>
        <end position="212"/>
    </location>
</feature>
<sequence length="259" mass="27093">MGSFFISPSTGSLPHSGCQPSNKEMLRFPFGNSHGPNLLSVQIHRQRIAELEVLAELTPLCREKRDFPVQMRDCGLSCQKRDCPSEKGTVGRMHFLPVTTPKMELCITNKEYHRKGEEDSNTGVSLTTDSNTGMSLPTDSNTGVSLPTDSNTGVSLTTDSNTGVSLTTDSNTGVSLTTDSNTGVSLTTDSNTGVSLTTDSTTGVSLTTDSNTGVSLTIDSNTGVSLTIDSNTGVSLTIDSNTGVSLTIDSGANIGVSGE</sequence>
<protein>
    <submittedName>
        <fullName evidence="2">Uncharacterized protein</fullName>
    </submittedName>
</protein>
<accession>A0A974H046</accession>
<evidence type="ECO:0000256" key="1">
    <source>
        <dbReference type="SAM" id="MobiDB-lite"/>
    </source>
</evidence>
<evidence type="ECO:0000313" key="2">
    <source>
        <dbReference type="EMBL" id="OCT59852.1"/>
    </source>
</evidence>
<dbReference type="EMBL" id="CM004483">
    <property type="protein sequence ID" value="OCT59852.1"/>
    <property type="molecule type" value="Genomic_DNA"/>
</dbReference>